<dbReference type="GO" id="GO:0071944">
    <property type="term" value="C:cell periphery"/>
    <property type="evidence" value="ECO:0007669"/>
    <property type="project" value="UniProtKB-ARBA"/>
</dbReference>
<keyword evidence="3 6" id="KW-1133">Transmembrane helix</keyword>
<feature type="transmembrane region" description="Helical" evidence="6">
    <location>
        <begin position="235"/>
        <end position="257"/>
    </location>
</feature>
<accession>A0A9W4XR67</accession>
<gene>
    <name evidence="7" type="ORF">PDIGIT_LOCUS7582</name>
</gene>
<evidence type="ECO:0000256" key="5">
    <source>
        <dbReference type="SAM" id="MobiDB-lite"/>
    </source>
</evidence>
<dbReference type="OrthoDB" id="4158815at2759"/>
<keyword evidence="4 6" id="KW-0472">Membrane</keyword>
<dbReference type="PANTHER" id="PTHR15549">
    <property type="entry name" value="PAIRED IMMUNOGLOBULIN-LIKE TYPE 2 RECEPTOR"/>
    <property type="match status" value="1"/>
</dbReference>
<dbReference type="GO" id="GO:0016020">
    <property type="term" value="C:membrane"/>
    <property type="evidence" value="ECO:0007669"/>
    <property type="project" value="UniProtKB-SubCell"/>
</dbReference>
<dbReference type="AlphaFoldDB" id="A0A9W4XR67"/>
<comment type="caution">
    <text evidence="7">The sequence shown here is derived from an EMBL/GenBank/DDBJ whole genome shotgun (WGS) entry which is preliminary data.</text>
</comment>
<protein>
    <recommendedName>
        <fullName evidence="9">Ricin B lectin domain-containing protein</fullName>
    </recommendedName>
</protein>
<dbReference type="SUPFAM" id="SSF50370">
    <property type="entry name" value="Ricin B-like lectins"/>
    <property type="match status" value="1"/>
</dbReference>
<evidence type="ECO:0000313" key="7">
    <source>
        <dbReference type="EMBL" id="CAI6334521.1"/>
    </source>
</evidence>
<keyword evidence="2 6" id="KW-0812">Transmembrane</keyword>
<feature type="region of interest" description="Disordered" evidence="5">
    <location>
        <begin position="304"/>
        <end position="330"/>
    </location>
</feature>
<sequence>MILHVDVSLFPHSSHFVVVMGLYLDQNSWYHLYHKNESSNAMVGTILYDKTKDAGAVYSALFNTSDTRQFWQFYPIDSEYYVLRSQQGGAEAVLGTGLNDVEDTPGGLRPRMTRINANDDSIYWKLTPSGDGSFYFSNKRNQTSWRLARKQGVDAKMIMDSNIEGKSDLQRWRYEKLDTSINNSKFSSLPFPIASSTTSSSGSTFSTGTPPPDPHPKETTSSTDASTGLSTGTKLAIGLSIGLAALIGLIILGLFVWRKRRNTRHPKTQMPCIANGKDLVMAYEIDQDSTVKHELASQQQFSEMPYNPRPVEMPMNLPPAELPSSPLQRR</sequence>
<evidence type="ECO:0000256" key="2">
    <source>
        <dbReference type="ARBA" id="ARBA00022692"/>
    </source>
</evidence>
<feature type="compositionally biased region" description="Low complexity" evidence="5">
    <location>
        <begin position="196"/>
        <end position="208"/>
    </location>
</feature>
<evidence type="ECO:0000256" key="4">
    <source>
        <dbReference type="ARBA" id="ARBA00023136"/>
    </source>
</evidence>
<dbReference type="EMBL" id="CAOQHR010000005">
    <property type="protein sequence ID" value="CAI6334521.1"/>
    <property type="molecule type" value="Genomic_DNA"/>
</dbReference>
<feature type="region of interest" description="Disordered" evidence="5">
    <location>
        <begin position="196"/>
        <end position="228"/>
    </location>
</feature>
<proteinExistence type="predicted"/>
<name>A0A9W4XR67_9PLEO</name>
<dbReference type="Gene3D" id="2.80.10.50">
    <property type="match status" value="1"/>
</dbReference>
<reference evidence="7" key="1">
    <citation type="submission" date="2023-01" db="EMBL/GenBank/DDBJ databases">
        <authorList>
            <person name="Van Ghelder C."/>
            <person name="Rancurel C."/>
        </authorList>
    </citation>
    <scope>NUCLEOTIDE SEQUENCE</scope>
    <source>
        <strain evidence="7">CNCM I-4278</strain>
    </source>
</reference>
<evidence type="ECO:0008006" key="9">
    <source>
        <dbReference type="Google" id="ProtNLM"/>
    </source>
</evidence>
<evidence type="ECO:0000313" key="8">
    <source>
        <dbReference type="Proteomes" id="UP001152607"/>
    </source>
</evidence>
<keyword evidence="8" id="KW-1185">Reference proteome</keyword>
<organism evidence="7 8">
    <name type="scientific">Periconia digitata</name>
    <dbReference type="NCBI Taxonomy" id="1303443"/>
    <lineage>
        <taxon>Eukaryota</taxon>
        <taxon>Fungi</taxon>
        <taxon>Dikarya</taxon>
        <taxon>Ascomycota</taxon>
        <taxon>Pezizomycotina</taxon>
        <taxon>Dothideomycetes</taxon>
        <taxon>Pleosporomycetidae</taxon>
        <taxon>Pleosporales</taxon>
        <taxon>Massarineae</taxon>
        <taxon>Periconiaceae</taxon>
        <taxon>Periconia</taxon>
    </lineage>
</organism>
<feature type="compositionally biased region" description="Polar residues" evidence="5">
    <location>
        <begin position="219"/>
        <end position="228"/>
    </location>
</feature>
<comment type="subcellular location">
    <subcellularLocation>
        <location evidence="1">Membrane</location>
        <topology evidence="1">Single-pass membrane protein</topology>
    </subcellularLocation>
</comment>
<evidence type="ECO:0000256" key="3">
    <source>
        <dbReference type="ARBA" id="ARBA00022989"/>
    </source>
</evidence>
<dbReference type="InterPro" id="IPR035992">
    <property type="entry name" value="Ricin_B-like_lectins"/>
</dbReference>
<dbReference type="InterPro" id="IPR051694">
    <property type="entry name" value="Immunoregulatory_rcpt-like"/>
</dbReference>
<evidence type="ECO:0000256" key="6">
    <source>
        <dbReference type="SAM" id="Phobius"/>
    </source>
</evidence>
<dbReference type="Proteomes" id="UP001152607">
    <property type="component" value="Unassembled WGS sequence"/>
</dbReference>
<evidence type="ECO:0000256" key="1">
    <source>
        <dbReference type="ARBA" id="ARBA00004167"/>
    </source>
</evidence>